<comment type="caution">
    <text evidence="10">The sequence shown here is derived from an EMBL/GenBank/DDBJ whole genome shotgun (WGS) entry which is preliminary data.</text>
</comment>
<name>A0A497ETA5_9CREN</name>
<feature type="domain" description="MacB-like periplasmic core" evidence="9">
    <location>
        <begin position="21"/>
        <end position="236"/>
    </location>
</feature>
<dbReference type="GO" id="GO:0005886">
    <property type="term" value="C:plasma membrane"/>
    <property type="evidence" value="ECO:0007669"/>
    <property type="project" value="UniProtKB-SubCell"/>
</dbReference>
<keyword evidence="2" id="KW-1003">Cell membrane</keyword>
<evidence type="ECO:0000259" key="9">
    <source>
        <dbReference type="Pfam" id="PF12704"/>
    </source>
</evidence>
<gene>
    <name evidence="10" type="ORF">DRJ31_01400</name>
</gene>
<dbReference type="PANTHER" id="PTHR30572:SF4">
    <property type="entry name" value="ABC TRANSPORTER PERMEASE YTRF"/>
    <property type="match status" value="1"/>
</dbReference>
<evidence type="ECO:0000256" key="5">
    <source>
        <dbReference type="ARBA" id="ARBA00023136"/>
    </source>
</evidence>
<comment type="similarity">
    <text evidence="6">Belongs to the ABC-4 integral membrane protein family.</text>
</comment>
<evidence type="ECO:0000256" key="6">
    <source>
        <dbReference type="ARBA" id="ARBA00038076"/>
    </source>
</evidence>
<protein>
    <recommendedName>
        <fullName evidence="12">ABC transporter permease</fullName>
    </recommendedName>
</protein>
<sequence>MRAGDLVKWAWKGLKERRLRTSLTVLGIVIGAAAIIALVSQTSGMQESINAQLTKLGPNTIFIMPSSMQTRLTLIDVERMKQIPGVQEVIPAYYSRVTLYGSGGSESLSLFGIRPDHIEPLFGEIKIEKGRLMLASSAPEAVVGYEIVHPPEGSKALADVGQAITLEFMVGKKTFRKTFYVVGSLEEYGASPFIRVDRIVFISLESAKQTFNRDYFDVIFIKADTPEDVDKVVDYLKIFYGAELDIITVKQIAQIVSRITSTIGFFFGTIAAISLFVAGLGIMNIMFVSVMERTREIGVLKALGFKDSDVMKLFLWEAMLVGIIGGVIGIVAGIGGSYILPFFFSKPIKGVGGTLMIQYTPIFSLDLLVLVLLFSVAVSVLAGLLPARRAAKLDPVVALRHE</sequence>
<comment type="subcellular location">
    <subcellularLocation>
        <location evidence="1">Cell membrane</location>
        <topology evidence="1">Multi-pass membrane protein</topology>
    </subcellularLocation>
</comment>
<feature type="transmembrane region" description="Helical" evidence="7">
    <location>
        <begin position="265"/>
        <end position="292"/>
    </location>
</feature>
<dbReference type="Pfam" id="PF02687">
    <property type="entry name" value="FtsX"/>
    <property type="match status" value="1"/>
</dbReference>
<accession>A0A497ETA5</accession>
<dbReference type="Pfam" id="PF12704">
    <property type="entry name" value="MacB_PCD"/>
    <property type="match status" value="1"/>
</dbReference>
<feature type="domain" description="ABC3 transporter permease C-terminal" evidence="8">
    <location>
        <begin position="269"/>
        <end position="395"/>
    </location>
</feature>
<evidence type="ECO:0008006" key="12">
    <source>
        <dbReference type="Google" id="ProtNLM"/>
    </source>
</evidence>
<evidence type="ECO:0000313" key="10">
    <source>
        <dbReference type="EMBL" id="RLE50419.1"/>
    </source>
</evidence>
<feature type="transmembrane region" description="Helical" evidence="7">
    <location>
        <begin position="313"/>
        <end position="339"/>
    </location>
</feature>
<evidence type="ECO:0000259" key="8">
    <source>
        <dbReference type="Pfam" id="PF02687"/>
    </source>
</evidence>
<keyword evidence="3 7" id="KW-0812">Transmembrane</keyword>
<evidence type="ECO:0000313" key="11">
    <source>
        <dbReference type="Proteomes" id="UP000278475"/>
    </source>
</evidence>
<evidence type="ECO:0000256" key="1">
    <source>
        <dbReference type="ARBA" id="ARBA00004651"/>
    </source>
</evidence>
<proteinExistence type="inferred from homology"/>
<keyword evidence="5 7" id="KW-0472">Membrane</keyword>
<organism evidence="10 11">
    <name type="scientific">Thermoproteota archaeon</name>
    <dbReference type="NCBI Taxonomy" id="2056631"/>
    <lineage>
        <taxon>Archaea</taxon>
        <taxon>Thermoproteota</taxon>
    </lineage>
</organism>
<evidence type="ECO:0000256" key="2">
    <source>
        <dbReference type="ARBA" id="ARBA00022475"/>
    </source>
</evidence>
<dbReference type="Proteomes" id="UP000278475">
    <property type="component" value="Unassembled WGS sequence"/>
</dbReference>
<evidence type="ECO:0000256" key="7">
    <source>
        <dbReference type="SAM" id="Phobius"/>
    </source>
</evidence>
<dbReference type="AlphaFoldDB" id="A0A497ETA5"/>
<dbReference type="InterPro" id="IPR003838">
    <property type="entry name" value="ABC3_permease_C"/>
</dbReference>
<dbReference type="EMBL" id="QMQV01000006">
    <property type="protein sequence ID" value="RLE50419.1"/>
    <property type="molecule type" value="Genomic_DNA"/>
</dbReference>
<feature type="transmembrane region" description="Helical" evidence="7">
    <location>
        <begin position="359"/>
        <end position="385"/>
    </location>
</feature>
<reference evidence="10 11" key="1">
    <citation type="submission" date="2018-06" db="EMBL/GenBank/DDBJ databases">
        <title>Extensive metabolic versatility and redundancy in microbially diverse, dynamic hydrothermal sediments.</title>
        <authorList>
            <person name="Dombrowski N."/>
            <person name="Teske A."/>
            <person name="Baker B.J."/>
        </authorList>
    </citation>
    <scope>NUCLEOTIDE SEQUENCE [LARGE SCALE GENOMIC DNA]</scope>
    <source>
        <strain evidence="10">B66_G16</strain>
    </source>
</reference>
<feature type="transmembrane region" description="Helical" evidence="7">
    <location>
        <begin position="21"/>
        <end position="40"/>
    </location>
</feature>
<dbReference type="PANTHER" id="PTHR30572">
    <property type="entry name" value="MEMBRANE COMPONENT OF TRANSPORTER-RELATED"/>
    <property type="match status" value="1"/>
</dbReference>
<dbReference type="InterPro" id="IPR050250">
    <property type="entry name" value="Macrolide_Exporter_MacB"/>
</dbReference>
<dbReference type="GO" id="GO:0022857">
    <property type="term" value="F:transmembrane transporter activity"/>
    <property type="evidence" value="ECO:0007669"/>
    <property type="project" value="TreeGrafter"/>
</dbReference>
<evidence type="ECO:0000256" key="3">
    <source>
        <dbReference type="ARBA" id="ARBA00022692"/>
    </source>
</evidence>
<keyword evidence="4 7" id="KW-1133">Transmembrane helix</keyword>
<evidence type="ECO:0000256" key="4">
    <source>
        <dbReference type="ARBA" id="ARBA00022989"/>
    </source>
</evidence>
<dbReference type="InterPro" id="IPR025857">
    <property type="entry name" value="MacB_PCD"/>
</dbReference>